<dbReference type="EMBL" id="CACSHJ010000087">
    <property type="protein sequence ID" value="CAA0319347.1"/>
    <property type="molecule type" value="Genomic_DNA"/>
</dbReference>
<reference evidence="1 2" key="1">
    <citation type="submission" date="2019-12" db="EMBL/GenBank/DDBJ databases">
        <authorList>
            <person name="Jiao W.-B."/>
            <person name="Schneeberger K."/>
        </authorList>
    </citation>
    <scope>NUCLEOTIDE SEQUENCE [LARGE SCALE GENOMIC DNA]</scope>
    <source>
        <strain evidence="2">cv. C24</strain>
    </source>
</reference>
<organism evidence="1 2">
    <name type="scientific">Arabidopsis thaliana</name>
    <name type="common">Mouse-ear cress</name>
    <dbReference type="NCBI Taxonomy" id="3702"/>
    <lineage>
        <taxon>Eukaryota</taxon>
        <taxon>Viridiplantae</taxon>
        <taxon>Streptophyta</taxon>
        <taxon>Embryophyta</taxon>
        <taxon>Tracheophyta</taxon>
        <taxon>Spermatophyta</taxon>
        <taxon>Magnoliopsida</taxon>
        <taxon>eudicotyledons</taxon>
        <taxon>Gunneridae</taxon>
        <taxon>Pentapetalae</taxon>
        <taxon>rosids</taxon>
        <taxon>malvids</taxon>
        <taxon>Brassicales</taxon>
        <taxon>Brassicaceae</taxon>
        <taxon>Camelineae</taxon>
        <taxon>Arabidopsis</taxon>
    </lineage>
</organism>
<name>A0A5S9WQB5_ARATH</name>
<dbReference type="AlphaFoldDB" id="A0A5S9WQB5"/>
<dbReference type="Proteomes" id="UP000434276">
    <property type="component" value="Unassembled WGS sequence"/>
</dbReference>
<gene>
    <name evidence="1" type="ORF">C24_LOCUS5545</name>
</gene>
<evidence type="ECO:0000313" key="1">
    <source>
        <dbReference type="EMBL" id="CAA0319347.1"/>
    </source>
</evidence>
<accession>A0A5S9WQB5</accession>
<evidence type="ECO:0000313" key="2">
    <source>
        <dbReference type="Proteomes" id="UP000434276"/>
    </source>
</evidence>
<protein>
    <submittedName>
        <fullName evidence="1">Uncharacterized protein</fullName>
    </submittedName>
</protein>
<proteinExistence type="predicted"/>
<sequence>MCQSGTRLHYVVRIPVHSSGSTPPSSSCGSGIYHVAGATERLCRHPKKPSAASNP</sequence>